<name>A0ABV8X3W9_9LACT</name>
<feature type="domain" description="NERD" evidence="1">
    <location>
        <begin position="20"/>
        <end position="138"/>
    </location>
</feature>
<evidence type="ECO:0000313" key="3">
    <source>
        <dbReference type="Proteomes" id="UP001595817"/>
    </source>
</evidence>
<dbReference type="InterPro" id="IPR011528">
    <property type="entry name" value="NERD"/>
</dbReference>
<protein>
    <submittedName>
        <fullName evidence="2">Nuclease-related domain-containing protein</fullName>
    </submittedName>
</protein>
<accession>A0ABV8X3W9</accession>
<organism evidence="2 3">
    <name type="scientific">Chungangia koreensis</name>
    <dbReference type="NCBI Taxonomy" id="752657"/>
    <lineage>
        <taxon>Bacteria</taxon>
        <taxon>Bacillati</taxon>
        <taxon>Bacillota</taxon>
        <taxon>Bacilli</taxon>
        <taxon>Lactobacillales</taxon>
        <taxon>Chungangia</taxon>
    </lineage>
</organism>
<evidence type="ECO:0000313" key="2">
    <source>
        <dbReference type="EMBL" id="MFC4410627.1"/>
    </source>
</evidence>
<sequence length="301" mass="35055">MNPTSSEYQNVFRRYDSIRAGYNGESNVDRHLSKISPTPQLIVLQDINIQINPQWFIQIDTLIITNRYILILEIKSYRGILHFEEDPYTLIQINDEDSFVRRCPQLQARSYIEGIKEWLNRHGFNLPVYANIVLGFPTAQVRTAPKLIKLIQAEEVPFRIRELNKNYPAVISDENVKLLANLLKASNDPYMAFPLCEYYRLDPNLIRTGVICRKCGSHLQKQSQATWWCNSCLIIVEKASVRAIEDWLILMKTTISNEECRKWLGLKDKYAANYLLKKSKLEAIGNSKARKYQFSSKFSLR</sequence>
<dbReference type="Proteomes" id="UP001595817">
    <property type="component" value="Unassembled WGS sequence"/>
</dbReference>
<dbReference type="Pfam" id="PF08378">
    <property type="entry name" value="NERD"/>
    <property type="match status" value="1"/>
</dbReference>
<keyword evidence="3" id="KW-1185">Reference proteome</keyword>
<dbReference type="EMBL" id="JBHSEC010000019">
    <property type="protein sequence ID" value="MFC4410627.1"/>
    <property type="molecule type" value="Genomic_DNA"/>
</dbReference>
<dbReference type="RefSeq" id="WP_378154680.1">
    <property type="nucleotide sequence ID" value="NZ_JBHSEC010000019.1"/>
</dbReference>
<proteinExistence type="predicted"/>
<gene>
    <name evidence="2" type="ORF">ACFOZY_09405</name>
</gene>
<evidence type="ECO:0000259" key="1">
    <source>
        <dbReference type="PROSITE" id="PS50965"/>
    </source>
</evidence>
<reference evidence="3" key="1">
    <citation type="journal article" date="2019" name="Int. J. Syst. Evol. Microbiol.">
        <title>The Global Catalogue of Microorganisms (GCM) 10K type strain sequencing project: providing services to taxonomists for standard genome sequencing and annotation.</title>
        <authorList>
            <consortium name="The Broad Institute Genomics Platform"/>
            <consortium name="The Broad Institute Genome Sequencing Center for Infectious Disease"/>
            <person name="Wu L."/>
            <person name="Ma J."/>
        </authorList>
    </citation>
    <scope>NUCLEOTIDE SEQUENCE [LARGE SCALE GENOMIC DNA]</scope>
    <source>
        <strain evidence="3">CCUG 59778</strain>
    </source>
</reference>
<dbReference type="PROSITE" id="PS50965">
    <property type="entry name" value="NERD"/>
    <property type="match status" value="1"/>
</dbReference>
<comment type="caution">
    <text evidence="2">The sequence shown here is derived from an EMBL/GenBank/DDBJ whole genome shotgun (WGS) entry which is preliminary data.</text>
</comment>